<feature type="signal peptide" evidence="1">
    <location>
        <begin position="1"/>
        <end position="26"/>
    </location>
</feature>
<keyword evidence="1" id="KW-0732">Signal</keyword>
<dbReference type="EMBL" id="JBIASD010000017">
    <property type="protein sequence ID" value="MFF3668880.1"/>
    <property type="molecule type" value="Genomic_DNA"/>
</dbReference>
<organism evidence="2 3">
    <name type="scientific">Microtetraspora malaysiensis</name>
    <dbReference type="NCBI Taxonomy" id="161358"/>
    <lineage>
        <taxon>Bacteria</taxon>
        <taxon>Bacillati</taxon>
        <taxon>Actinomycetota</taxon>
        <taxon>Actinomycetes</taxon>
        <taxon>Streptosporangiales</taxon>
        <taxon>Streptosporangiaceae</taxon>
        <taxon>Microtetraspora</taxon>
    </lineage>
</organism>
<protein>
    <submittedName>
        <fullName evidence="2">DUF3515 domain-containing protein</fullName>
    </submittedName>
</protein>
<sequence>MRRLIPPARPAAALAAGLLAVLSLSACSGAVRVEPPKPEGPAAAGCQKLATALPNRLDGVERVESDPPSPYVAVWGAGEIALRCGVERPASMAATDQATDLDGVTWYQDPQLPALFTAINRAAYVEVTISGKHVPGDVMVDLAGPIKSSIPE</sequence>
<proteinExistence type="predicted"/>
<dbReference type="PROSITE" id="PS51257">
    <property type="entry name" value="PROKAR_LIPOPROTEIN"/>
    <property type="match status" value="1"/>
</dbReference>
<evidence type="ECO:0000313" key="2">
    <source>
        <dbReference type="EMBL" id="MFF3668880.1"/>
    </source>
</evidence>
<feature type="chain" id="PRO_5047109810" evidence="1">
    <location>
        <begin position="27"/>
        <end position="152"/>
    </location>
</feature>
<dbReference type="Pfam" id="PF12028">
    <property type="entry name" value="DUF3515"/>
    <property type="match status" value="1"/>
</dbReference>
<reference evidence="2 3" key="1">
    <citation type="submission" date="2024-10" db="EMBL/GenBank/DDBJ databases">
        <title>The Natural Products Discovery Center: Release of the First 8490 Sequenced Strains for Exploring Actinobacteria Biosynthetic Diversity.</title>
        <authorList>
            <person name="Kalkreuter E."/>
            <person name="Kautsar S.A."/>
            <person name="Yang D."/>
            <person name="Bader C.D."/>
            <person name="Teijaro C.N."/>
            <person name="Fluegel L."/>
            <person name="Davis C.M."/>
            <person name="Simpson J.R."/>
            <person name="Lauterbach L."/>
            <person name="Steele A.D."/>
            <person name="Gui C."/>
            <person name="Meng S."/>
            <person name="Li G."/>
            <person name="Viehrig K."/>
            <person name="Ye F."/>
            <person name="Su P."/>
            <person name="Kiefer A.F."/>
            <person name="Nichols A."/>
            <person name="Cepeda A.J."/>
            <person name="Yan W."/>
            <person name="Fan B."/>
            <person name="Jiang Y."/>
            <person name="Adhikari A."/>
            <person name="Zheng C.-J."/>
            <person name="Schuster L."/>
            <person name="Cowan T.M."/>
            <person name="Smanski M.J."/>
            <person name="Chevrette M.G."/>
            <person name="De Carvalho L.P.S."/>
            <person name="Shen B."/>
        </authorList>
    </citation>
    <scope>NUCLEOTIDE SEQUENCE [LARGE SCALE GENOMIC DNA]</scope>
    <source>
        <strain evidence="2 3">NPDC002173</strain>
    </source>
</reference>
<comment type="caution">
    <text evidence="2">The sequence shown here is derived from an EMBL/GenBank/DDBJ whole genome shotgun (WGS) entry which is preliminary data.</text>
</comment>
<dbReference type="Proteomes" id="UP001602013">
    <property type="component" value="Unassembled WGS sequence"/>
</dbReference>
<accession>A0ABW6SZ03</accession>
<evidence type="ECO:0000256" key="1">
    <source>
        <dbReference type="SAM" id="SignalP"/>
    </source>
</evidence>
<gene>
    <name evidence="2" type="ORF">ACFYXI_25150</name>
</gene>
<name>A0ABW6SZ03_9ACTN</name>
<evidence type="ECO:0000313" key="3">
    <source>
        <dbReference type="Proteomes" id="UP001602013"/>
    </source>
</evidence>
<dbReference type="InterPro" id="IPR021903">
    <property type="entry name" value="DUF3515"/>
</dbReference>
<keyword evidence="3" id="KW-1185">Reference proteome</keyword>
<dbReference type="RefSeq" id="WP_387414641.1">
    <property type="nucleotide sequence ID" value="NZ_JBIASD010000017.1"/>
</dbReference>